<evidence type="ECO:0000259" key="1">
    <source>
        <dbReference type="Pfam" id="PF00534"/>
    </source>
</evidence>
<dbReference type="Gene3D" id="3.40.50.2000">
    <property type="entry name" value="Glycogen Phosphorylase B"/>
    <property type="match status" value="2"/>
</dbReference>
<name>A0ABT7R0C1_9BACT</name>
<comment type="caution">
    <text evidence="2">The sequence shown here is derived from an EMBL/GenBank/DDBJ whole genome shotgun (WGS) entry which is preliminary data.</text>
</comment>
<reference evidence="2" key="1">
    <citation type="submission" date="2023-01" db="EMBL/GenBank/DDBJ databases">
        <title>Sulfurovum sp. zt1-1 genome assembly.</title>
        <authorList>
            <person name="Wang J."/>
        </authorList>
    </citation>
    <scope>NUCLEOTIDE SEQUENCE</scope>
    <source>
        <strain evidence="2">Zt1-1</strain>
    </source>
</reference>
<proteinExistence type="predicted"/>
<dbReference type="CDD" id="cd03801">
    <property type="entry name" value="GT4_PimA-like"/>
    <property type="match status" value="1"/>
</dbReference>
<dbReference type="Pfam" id="PF00534">
    <property type="entry name" value="Glycos_transf_1"/>
    <property type="match status" value="1"/>
</dbReference>
<dbReference type="EMBL" id="JAQIBD010000004">
    <property type="protein sequence ID" value="MDM5272550.1"/>
    <property type="molecule type" value="Genomic_DNA"/>
</dbReference>
<dbReference type="Proteomes" id="UP001169069">
    <property type="component" value="Unassembled WGS sequence"/>
</dbReference>
<dbReference type="SUPFAM" id="SSF53756">
    <property type="entry name" value="UDP-Glycosyltransferase/glycogen phosphorylase"/>
    <property type="match status" value="1"/>
</dbReference>
<protein>
    <submittedName>
        <fullName evidence="2">Glycosyltransferase family 4 protein</fullName>
    </submittedName>
</protein>
<evidence type="ECO:0000313" key="2">
    <source>
        <dbReference type="EMBL" id="MDM5272550.1"/>
    </source>
</evidence>
<dbReference type="PANTHER" id="PTHR45947:SF3">
    <property type="entry name" value="SULFOQUINOVOSYL TRANSFERASE SQD2"/>
    <property type="match status" value="1"/>
</dbReference>
<sequence length="355" mass="40638">MKKILVVNSLIPWGGLGNFTLSLVDGLKEKNYEVYGLITHSDRDNFKLFDKKVYENYYVGNLGKIKKYFSVLKYIYKIKPDVIIINYNAVIHFLLPFLPNIKVIDIIHNDVDDFYRISNINSKYIDLWISPTPGIKDGFLKYVKYDENKNKNTKTISHGITSSTNNTSNKPDETFELLFVGAIYEHKGVDLLPDILKKVKDKKENVRLNIVGDGKLIDELKLKFKKLGLDKDVIFHGVIPYEKVRKKMSESHILLFPTRIEAFGLVIAEAMMEGCVPIVTLLEGITDATVINNKTGFLITKNDVNGFVQKVLLLMEDKSLYDKLSLQAKNHAQKYLSLDAMSDSYDKEIKRLLSE</sequence>
<dbReference type="PANTHER" id="PTHR45947">
    <property type="entry name" value="SULFOQUINOVOSYL TRANSFERASE SQD2"/>
    <property type="match status" value="1"/>
</dbReference>
<organism evidence="2 3">
    <name type="scientific">Sulfurovum zhangzhouensis</name>
    <dbReference type="NCBI Taxonomy" id="3019067"/>
    <lineage>
        <taxon>Bacteria</taxon>
        <taxon>Pseudomonadati</taxon>
        <taxon>Campylobacterota</taxon>
        <taxon>Epsilonproteobacteria</taxon>
        <taxon>Campylobacterales</taxon>
        <taxon>Sulfurovaceae</taxon>
        <taxon>Sulfurovum</taxon>
    </lineage>
</organism>
<accession>A0ABT7R0C1</accession>
<dbReference type="InterPro" id="IPR050194">
    <property type="entry name" value="Glycosyltransferase_grp1"/>
</dbReference>
<gene>
    <name evidence="2" type="ORF">PGH07_10215</name>
</gene>
<keyword evidence="3" id="KW-1185">Reference proteome</keyword>
<evidence type="ECO:0000313" key="3">
    <source>
        <dbReference type="Proteomes" id="UP001169069"/>
    </source>
</evidence>
<dbReference type="InterPro" id="IPR001296">
    <property type="entry name" value="Glyco_trans_1"/>
</dbReference>
<feature type="domain" description="Glycosyl transferase family 1" evidence="1">
    <location>
        <begin position="167"/>
        <end position="330"/>
    </location>
</feature>
<dbReference type="RefSeq" id="WP_289414370.1">
    <property type="nucleotide sequence ID" value="NZ_JAQIBD010000004.1"/>
</dbReference>